<feature type="chain" id="PRO_5047226083" evidence="9">
    <location>
        <begin position="24"/>
        <end position="407"/>
    </location>
</feature>
<feature type="signal peptide" evidence="9">
    <location>
        <begin position="1"/>
        <end position="23"/>
    </location>
</feature>
<keyword evidence="9" id="KW-0732">Signal</keyword>
<comment type="caution">
    <text evidence="11">The sequence shown here is derived from an EMBL/GenBank/DDBJ whole genome shotgun (WGS) entry which is preliminary data.</text>
</comment>
<keyword evidence="2" id="KW-0808">Transferase</keyword>
<evidence type="ECO:0000256" key="4">
    <source>
        <dbReference type="ARBA" id="ARBA00022984"/>
    </source>
</evidence>
<sequence>MSDGLTRRVAMGGALATAVLAGAAACGDGQKGAGQPAASKPAESTPSATTTPPAKPATVTVAGLESGAVPFGAPLALTASARLRSMTVQDSDGQLVSGQLAKDGTSWASIGPIGPGASWSWTAITSAGASSHGTVASTSATSTVRATANIGVDMTVGIAAPIVVNFSAKVTDQAAVEKNLQVLMRPVGSTGAWKPALGSWAWLPDNAPNSTVHFRTKQYWPAHTEVHVILPLAHLDWGGGITGVQDLDWHFTIGRSQIVIADARKHNIVIYRDGAKVATYPASYGLNSDPIRNTRSGINIVTDKQQTVEMKSTLFHYDEIEHWAVRFNNNGQFIHANPDTVAQQGKTNVSHGCINLSTANGKAYYQTAIYGDPVDVRGTKVKLADERTELYDWALSWKQWTALSALR</sequence>
<keyword evidence="12" id="KW-1185">Reference proteome</keyword>
<feature type="compositionally biased region" description="Low complexity" evidence="8">
    <location>
        <begin position="36"/>
        <end position="56"/>
    </location>
</feature>
<dbReference type="EMBL" id="JBHSWH010000001">
    <property type="protein sequence ID" value="MFC6706214.1"/>
    <property type="molecule type" value="Genomic_DNA"/>
</dbReference>
<dbReference type="PROSITE" id="PS52029">
    <property type="entry name" value="LD_TPASE"/>
    <property type="match status" value="1"/>
</dbReference>
<accession>A0ABW2AI29</accession>
<gene>
    <name evidence="11" type="ORF">ACFQDH_13330</name>
</gene>
<dbReference type="Gene3D" id="2.60.40.3710">
    <property type="match status" value="1"/>
</dbReference>
<dbReference type="Proteomes" id="UP001596298">
    <property type="component" value="Unassembled WGS sequence"/>
</dbReference>
<keyword evidence="6 7" id="KW-0961">Cell wall biogenesis/degradation</keyword>
<dbReference type="CDD" id="cd16913">
    <property type="entry name" value="YkuD_like"/>
    <property type="match status" value="1"/>
</dbReference>
<dbReference type="InterPro" id="IPR038063">
    <property type="entry name" value="Transpep_catalytic_dom"/>
</dbReference>
<keyword evidence="4 7" id="KW-0573">Peptidoglycan synthesis</keyword>
<dbReference type="PROSITE" id="PS51257">
    <property type="entry name" value="PROKAR_LIPOPROTEIN"/>
    <property type="match status" value="1"/>
</dbReference>
<evidence type="ECO:0000256" key="8">
    <source>
        <dbReference type="SAM" id="MobiDB-lite"/>
    </source>
</evidence>
<evidence type="ECO:0000256" key="7">
    <source>
        <dbReference type="PROSITE-ProRule" id="PRU01373"/>
    </source>
</evidence>
<dbReference type="Pfam" id="PF17964">
    <property type="entry name" value="Big_10"/>
    <property type="match status" value="1"/>
</dbReference>
<keyword evidence="5" id="KW-0012">Acyltransferase</keyword>
<name>A0ABW2AI29_9MICO</name>
<dbReference type="PROSITE" id="PS51318">
    <property type="entry name" value="TAT"/>
    <property type="match status" value="1"/>
</dbReference>
<evidence type="ECO:0000256" key="1">
    <source>
        <dbReference type="ARBA" id="ARBA00004752"/>
    </source>
</evidence>
<evidence type="ECO:0000256" key="9">
    <source>
        <dbReference type="SAM" id="SignalP"/>
    </source>
</evidence>
<evidence type="ECO:0000256" key="6">
    <source>
        <dbReference type="ARBA" id="ARBA00023316"/>
    </source>
</evidence>
<feature type="domain" description="L,D-TPase catalytic" evidence="10">
    <location>
        <begin position="257"/>
        <end position="377"/>
    </location>
</feature>
<dbReference type="PANTHER" id="PTHR30582:SF2">
    <property type="entry name" value="L,D-TRANSPEPTIDASE YCIB-RELATED"/>
    <property type="match status" value="1"/>
</dbReference>
<proteinExistence type="predicted"/>
<dbReference type="InterPro" id="IPR041280">
    <property type="entry name" value="Big_10"/>
</dbReference>
<evidence type="ECO:0000313" key="11">
    <source>
        <dbReference type="EMBL" id="MFC6706214.1"/>
    </source>
</evidence>
<evidence type="ECO:0000256" key="2">
    <source>
        <dbReference type="ARBA" id="ARBA00022679"/>
    </source>
</evidence>
<comment type="pathway">
    <text evidence="1 7">Cell wall biogenesis; peptidoglycan biosynthesis.</text>
</comment>
<dbReference type="Gene3D" id="2.40.440.10">
    <property type="entry name" value="L,D-transpeptidase catalytic domain-like"/>
    <property type="match status" value="1"/>
</dbReference>
<feature type="region of interest" description="Disordered" evidence="8">
    <location>
        <begin position="27"/>
        <end position="56"/>
    </location>
</feature>
<reference evidence="12" key="1">
    <citation type="journal article" date="2019" name="Int. J. Syst. Evol. Microbiol.">
        <title>The Global Catalogue of Microorganisms (GCM) 10K type strain sequencing project: providing services to taxonomists for standard genome sequencing and annotation.</title>
        <authorList>
            <consortium name="The Broad Institute Genomics Platform"/>
            <consortium name="The Broad Institute Genome Sequencing Center for Infectious Disease"/>
            <person name="Wu L."/>
            <person name="Ma J."/>
        </authorList>
    </citation>
    <scope>NUCLEOTIDE SEQUENCE [LARGE SCALE GENOMIC DNA]</scope>
    <source>
        <strain evidence="12">CCUG 58127</strain>
    </source>
</reference>
<dbReference type="PANTHER" id="PTHR30582">
    <property type="entry name" value="L,D-TRANSPEPTIDASE"/>
    <property type="match status" value="1"/>
</dbReference>
<keyword evidence="3 7" id="KW-0133">Cell shape</keyword>
<evidence type="ECO:0000259" key="10">
    <source>
        <dbReference type="PROSITE" id="PS52029"/>
    </source>
</evidence>
<dbReference type="Pfam" id="PF03734">
    <property type="entry name" value="YkuD"/>
    <property type="match status" value="1"/>
</dbReference>
<evidence type="ECO:0000256" key="5">
    <source>
        <dbReference type="ARBA" id="ARBA00023315"/>
    </source>
</evidence>
<dbReference type="InterPro" id="IPR005490">
    <property type="entry name" value="LD_TPept_cat_dom"/>
</dbReference>
<evidence type="ECO:0000256" key="3">
    <source>
        <dbReference type="ARBA" id="ARBA00022960"/>
    </source>
</evidence>
<dbReference type="SUPFAM" id="SSF141523">
    <property type="entry name" value="L,D-transpeptidase catalytic domain-like"/>
    <property type="match status" value="1"/>
</dbReference>
<feature type="active site" description="Nucleophile" evidence="7">
    <location>
        <position position="353"/>
    </location>
</feature>
<feature type="active site" description="Proton donor/acceptor" evidence="7">
    <location>
        <position position="335"/>
    </location>
</feature>
<dbReference type="Gene3D" id="2.60.40.3780">
    <property type="match status" value="1"/>
</dbReference>
<protein>
    <submittedName>
        <fullName evidence="11">Ig-like domain-containing protein</fullName>
    </submittedName>
</protein>
<dbReference type="InterPro" id="IPR050979">
    <property type="entry name" value="LD-transpeptidase"/>
</dbReference>
<evidence type="ECO:0000313" key="12">
    <source>
        <dbReference type="Proteomes" id="UP001596298"/>
    </source>
</evidence>
<organism evidence="11 12">
    <name type="scientific">Flexivirga alba</name>
    <dbReference type="NCBI Taxonomy" id="702742"/>
    <lineage>
        <taxon>Bacteria</taxon>
        <taxon>Bacillati</taxon>
        <taxon>Actinomycetota</taxon>
        <taxon>Actinomycetes</taxon>
        <taxon>Micrococcales</taxon>
        <taxon>Dermacoccaceae</taxon>
        <taxon>Flexivirga</taxon>
    </lineage>
</organism>
<dbReference type="RefSeq" id="WP_382402054.1">
    <property type="nucleotide sequence ID" value="NZ_JBHSWH010000001.1"/>
</dbReference>
<dbReference type="InterPro" id="IPR006311">
    <property type="entry name" value="TAT_signal"/>
</dbReference>